<dbReference type="GO" id="GO:0003677">
    <property type="term" value="F:DNA binding"/>
    <property type="evidence" value="ECO:0007669"/>
    <property type="project" value="UniProtKB-KW"/>
</dbReference>
<proteinExistence type="inferred from homology"/>
<dbReference type="InParanoid" id="B3RW98"/>
<dbReference type="PANTHER" id="PTHR21677:SF1">
    <property type="entry name" value="PROTEIN CRAMPED-LIKE"/>
    <property type="match status" value="1"/>
</dbReference>
<dbReference type="Gene3D" id="1.10.10.60">
    <property type="entry name" value="Homeodomain-like"/>
    <property type="match status" value="1"/>
</dbReference>
<evidence type="ECO:0000256" key="1">
    <source>
        <dbReference type="ARBA" id="ARBA00022553"/>
    </source>
</evidence>
<evidence type="ECO:0000256" key="5">
    <source>
        <dbReference type="ARBA" id="ARBA00074058"/>
    </source>
</evidence>
<evidence type="ECO:0000256" key="3">
    <source>
        <dbReference type="ARBA" id="ARBA00023242"/>
    </source>
</evidence>
<evidence type="ECO:0000256" key="8">
    <source>
        <dbReference type="SAM" id="MobiDB-lite"/>
    </source>
</evidence>
<feature type="domain" description="SANT" evidence="9">
    <location>
        <begin position="107"/>
        <end position="167"/>
    </location>
</feature>
<keyword evidence="1" id="KW-0597">Phosphoprotein</keyword>
<evidence type="ECO:0000256" key="2">
    <source>
        <dbReference type="ARBA" id="ARBA00023125"/>
    </source>
</evidence>
<accession>B3RW98</accession>
<keyword evidence="2" id="KW-0238">DNA-binding</keyword>
<dbReference type="eggNOG" id="KOG4468">
    <property type="taxonomic scope" value="Eukaryota"/>
</dbReference>
<dbReference type="PROSITE" id="PS51293">
    <property type="entry name" value="SANT"/>
    <property type="match status" value="1"/>
</dbReference>
<keyword evidence="3" id="KW-0539">Nucleus</keyword>
<evidence type="ECO:0000313" key="11">
    <source>
        <dbReference type="Proteomes" id="UP000009022"/>
    </source>
</evidence>
<evidence type="ECO:0000256" key="7">
    <source>
        <dbReference type="ARBA" id="ARBA00081828"/>
    </source>
</evidence>
<feature type="region of interest" description="Disordered" evidence="8">
    <location>
        <begin position="45"/>
        <end position="99"/>
    </location>
</feature>
<evidence type="ECO:0000256" key="6">
    <source>
        <dbReference type="ARBA" id="ARBA00076971"/>
    </source>
</evidence>
<evidence type="ECO:0000313" key="10">
    <source>
        <dbReference type="EMBL" id="EDV24654.1"/>
    </source>
</evidence>
<dbReference type="PANTHER" id="PTHR21677">
    <property type="entry name" value="CRAMPED PROTEIN"/>
    <property type="match status" value="1"/>
</dbReference>
<dbReference type="OrthoDB" id="515799at2759"/>
<dbReference type="GO" id="GO:0003682">
    <property type="term" value="F:chromatin binding"/>
    <property type="evidence" value="ECO:0000318"/>
    <property type="project" value="GO_Central"/>
</dbReference>
<evidence type="ECO:0000256" key="4">
    <source>
        <dbReference type="ARBA" id="ARBA00061503"/>
    </source>
</evidence>
<dbReference type="InterPro" id="IPR017884">
    <property type="entry name" value="SANT_dom"/>
</dbReference>
<sequence>MENSNGELEVENVNDQNYQCKEEKMAIVHETRSHNINKTNQLEDKCLDGPNFSPSIPLISSKDNSRDDNNVNARKSTKRSRKINSANSEQETTNGGIEVRPKKRQWESWGVDDKRIFFEALNEYGKDFDKIQSYIATKYRRRGDPSDWIKNKDQVRHFYYRTWNKISKYLDRNKDIYINGKKINQELCGLICYGELRKKIKGTAEKEVRKLNELITKGDDHDTNCLCIYSSSTCVRYQGRNVKIKAPYNQAMKVLTKGDGHTNHSDSAIKYPHKMPKKLIVELEPASNFSWTVVQTISQNPRLRVVLPSRKSMASLIEYLQRKWKRHEDFHETSSTSLDLSILAVRNLNSVNAGNDQCSAVSQCKSNGNYKMDDQKNESLDGDQHLMLDTPNEDNNEDKLSSDIVQASSKDGTMQSNNKQSITENTSYQSEKESMAQWNLSNCNGISIGDIYLQLGRPEKLQMKYVWTENRKDSDGTSSGSNGFSLALKRLAELADAEFAFIKQNNSNSNNRGVNGSTSNMVKELENCKNTTRPTSNPVCNPNKRVHIVAESQEKRPLTSPTTAIVTQANTVTTIALPKGRKYKNVTKGRPIVPHRRIILPRISNPPPGAVAVSVFPDMSLSNLHHTVENGQKDTEPLQLQTISIPANLSVSSGSVIPTPTASKNDELSSNQIATFNSPSSVTPPSVHGDPVFEDSTCNNMEVVVKSSENGQTNSILDMAVDKAFSKALKSSLDSRINADISDRLSGEEECIEESTVDTCGETEDLNTDSTTAVGDWISSEAFDISLGDLIGTEGNDGSECSESKIVDSHQSINQIKDTHSAMESILNEDSVDYVKKFATMASQMFGRKEEINSTALNFKSVI</sequence>
<name>B3RW98_TRIAD</name>
<dbReference type="Proteomes" id="UP000009022">
    <property type="component" value="Unassembled WGS sequence"/>
</dbReference>
<dbReference type="PhylomeDB" id="B3RW98"/>
<evidence type="ECO:0000259" key="9">
    <source>
        <dbReference type="PROSITE" id="PS51293"/>
    </source>
</evidence>
<feature type="region of interest" description="Disordered" evidence="8">
    <location>
        <begin position="369"/>
        <end position="399"/>
    </location>
</feature>
<keyword evidence="11" id="KW-1185">Reference proteome</keyword>
<dbReference type="FunFam" id="1.10.10.60:FF:000439">
    <property type="entry name" value="Cramped chromatin regulator homolog 1"/>
    <property type="match status" value="1"/>
</dbReference>
<dbReference type="GeneID" id="6753757"/>
<dbReference type="HOGENOM" id="CLU_330191_0_0_1"/>
<dbReference type="GO" id="GO:0007389">
    <property type="term" value="P:pattern specification process"/>
    <property type="evidence" value="ECO:0000318"/>
    <property type="project" value="GO_Central"/>
</dbReference>
<reference evidence="10 11" key="1">
    <citation type="journal article" date="2008" name="Nature">
        <title>The Trichoplax genome and the nature of placozoans.</title>
        <authorList>
            <person name="Srivastava M."/>
            <person name="Begovic E."/>
            <person name="Chapman J."/>
            <person name="Putnam N.H."/>
            <person name="Hellsten U."/>
            <person name="Kawashima T."/>
            <person name="Kuo A."/>
            <person name="Mitros T."/>
            <person name="Salamov A."/>
            <person name="Carpenter M.L."/>
            <person name="Signorovitch A.Y."/>
            <person name="Moreno M.A."/>
            <person name="Kamm K."/>
            <person name="Grimwood J."/>
            <person name="Schmutz J."/>
            <person name="Shapiro H."/>
            <person name="Grigoriev I.V."/>
            <person name="Buss L.W."/>
            <person name="Schierwater B."/>
            <person name="Dellaporta S.L."/>
            <person name="Rokhsar D.S."/>
        </authorList>
    </citation>
    <scope>NUCLEOTIDE SEQUENCE [LARGE SCALE GENOMIC DNA]</scope>
    <source>
        <strain evidence="10 11">Grell-BS-1999</strain>
    </source>
</reference>
<comment type="similarity">
    <text evidence="4">Belongs to the cramped family.</text>
</comment>
<gene>
    <name evidence="10" type="ORF">TRIADDRAFT_56673</name>
</gene>
<dbReference type="InterPro" id="IPR055315">
    <property type="entry name" value="Cramped-like"/>
</dbReference>
<dbReference type="CTD" id="6753757"/>
<dbReference type="AlphaFoldDB" id="B3RW98"/>
<dbReference type="STRING" id="10228.B3RW98"/>
<organism evidence="10 11">
    <name type="scientific">Trichoplax adhaerens</name>
    <name type="common">Trichoplax reptans</name>
    <dbReference type="NCBI Taxonomy" id="10228"/>
    <lineage>
        <taxon>Eukaryota</taxon>
        <taxon>Metazoa</taxon>
        <taxon>Placozoa</taxon>
        <taxon>Uniplacotomia</taxon>
        <taxon>Trichoplacea</taxon>
        <taxon>Trichoplacidae</taxon>
        <taxon>Trichoplax</taxon>
    </lineage>
</organism>
<dbReference type="RefSeq" id="XP_002112544.1">
    <property type="nucleotide sequence ID" value="XM_002112508.1"/>
</dbReference>
<dbReference type="EMBL" id="DS985245">
    <property type="protein sequence ID" value="EDV24654.1"/>
    <property type="molecule type" value="Genomic_DNA"/>
</dbReference>
<dbReference type="KEGG" id="tad:TRIADDRAFT_56673"/>
<feature type="compositionally biased region" description="Basic and acidic residues" evidence="8">
    <location>
        <begin position="371"/>
        <end position="386"/>
    </location>
</feature>
<feature type="compositionally biased region" description="Polar residues" evidence="8">
    <location>
        <begin position="83"/>
        <end position="95"/>
    </location>
</feature>
<protein>
    <recommendedName>
        <fullName evidence="5">Protein cramped-like</fullName>
    </recommendedName>
    <alternativeName>
        <fullName evidence="7">Cramped chromatin regulator homolog 1</fullName>
    </alternativeName>
    <alternativeName>
        <fullName evidence="6">Hematological and neurological expressed 1-like protein</fullName>
    </alternativeName>
</protein>
<dbReference type="GO" id="GO:0005634">
    <property type="term" value="C:nucleus"/>
    <property type="evidence" value="ECO:0000318"/>
    <property type="project" value="GO_Central"/>
</dbReference>